<dbReference type="Gene3D" id="2.60.40.790">
    <property type="match status" value="1"/>
</dbReference>
<proteinExistence type="predicted"/>
<dbReference type="InterPro" id="IPR008978">
    <property type="entry name" value="HSP20-like_chaperone"/>
</dbReference>
<sequence>MVHPTFSHMASFPTEVSNSPTEKFGPGMIYLPSFPTREEWSNIVAATKTGFALTGSAAMGQIGPVIGLLDMGNARIPTSSVFLFLELKGMKIMYQFLVSFTAGDFSCEVESDGKVLIRGVTATGEKTVCRYSQVFEMKSQNLCPPGHFSISFKLPGPVDPQQFSGNFGTDGILEGIVMKDVHNR</sequence>
<dbReference type="PANTHER" id="PTHR34661:SF3">
    <property type="entry name" value="INCREASED DNA METHYLATION 2"/>
    <property type="match status" value="1"/>
</dbReference>
<evidence type="ECO:0000313" key="1">
    <source>
        <dbReference type="EMBL" id="KAK3033154.1"/>
    </source>
</evidence>
<feature type="non-terminal residue" evidence="1">
    <location>
        <position position="1"/>
    </location>
</feature>
<comment type="caution">
    <text evidence="1">The sequence shown here is derived from an EMBL/GenBank/DDBJ whole genome shotgun (WGS) entry which is preliminary data.</text>
</comment>
<evidence type="ECO:0000313" key="2">
    <source>
        <dbReference type="Proteomes" id="UP001188597"/>
    </source>
</evidence>
<dbReference type="CDD" id="cd06464">
    <property type="entry name" value="ACD_sHsps-like"/>
    <property type="match status" value="1"/>
</dbReference>
<name>A0AA88WUN4_9ASTE</name>
<reference evidence="1" key="1">
    <citation type="submission" date="2022-12" db="EMBL/GenBank/DDBJ databases">
        <title>Draft genome assemblies for two species of Escallonia (Escalloniales).</title>
        <authorList>
            <person name="Chanderbali A."/>
            <person name="Dervinis C."/>
            <person name="Anghel I."/>
            <person name="Soltis D."/>
            <person name="Soltis P."/>
            <person name="Zapata F."/>
        </authorList>
    </citation>
    <scope>NUCLEOTIDE SEQUENCE</scope>
    <source>
        <strain evidence="1">UCBG64.0493</strain>
        <tissue evidence="1">Leaf</tissue>
    </source>
</reference>
<dbReference type="GO" id="GO:0005634">
    <property type="term" value="C:nucleus"/>
    <property type="evidence" value="ECO:0007669"/>
    <property type="project" value="TreeGrafter"/>
</dbReference>
<dbReference type="EMBL" id="JAVXUP010000243">
    <property type="protein sequence ID" value="KAK3033154.1"/>
    <property type="molecule type" value="Genomic_DNA"/>
</dbReference>
<gene>
    <name evidence="1" type="ORF">RJ639_036338</name>
</gene>
<dbReference type="InterPro" id="IPR039321">
    <property type="entry name" value="IDM2/3-like"/>
</dbReference>
<dbReference type="Proteomes" id="UP001188597">
    <property type="component" value="Unassembled WGS sequence"/>
</dbReference>
<dbReference type="PANTHER" id="PTHR34661">
    <property type="entry name" value="INCREASED DNA METHYLATION 3"/>
    <property type="match status" value="1"/>
</dbReference>
<protein>
    <recommendedName>
        <fullName evidence="3">SHSP domain-containing protein</fullName>
    </recommendedName>
</protein>
<accession>A0AA88WUN4</accession>
<evidence type="ECO:0008006" key="3">
    <source>
        <dbReference type="Google" id="ProtNLM"/>
    </source>
</evidence>
<keyword evidence="2" id="KW-1185">Reference proteome</keyword>
<dbReference type="AlphaFoldDB" id="A0AA88WUN4"/>
<organism evidence="1 2">
    <name type="scientific">Escallonia herrerae</name>
    <dbReference type="NCBI Taxonomy" id="1293975"/>
    <lineage>
        <taxon>Eukaryota</taxon>
        <taxon>Viridiplantae</taxon>
        <taxon>Streptophyta</taxon>
        <taxon>Embryophyta</taxon>
        <taxon>Tracheophyta</taxon>
        <taxon>Spermatophyta</taxon>
        <taxon>Magnoliopsida</taxon>
        <taxon>eudicotyledons</taxon>
        <taxon>Gunneridae</taxon>
        <taxon>Pentapetalae</taxon>
        <taxon>asterids</taxon>
        <taxon>campanulids</taxon>
        <taxon>Escalloniales</taxon>
        <taxon>Escalloniaceae</taxon>
        <taxon>Escallonia</taxon>
    </lineage>
</organism>